<evidence type="ECO:0000313" key="3">
    <source>
        <dbReference type="Proteomes" id="UP000253420"/>
    </source>
</evidence>
<proteinExistence type="predicted"/>
<accession>A0A368K2K9</accession>
<evidence type="ECO:0008006" key="4">
    <source>
        <dbReference type="Google" id="ProtNLM"/>
    </source>
</evidence>
<evidence type="ECO:0000313" key="2">
    <source>
        <dbReference type="EMBL" id="RCS23639.1"/>
    </source>
</evidence>
<organism evidence="2 3">
    <name type="scientific">Phyllobacterium salinisoli</name>
    <dbReference type="NCBI Taxonomy" id="1899321"/>
    <lineage>
        <taxon>Bacteria</taxon>
        <taxon>Pseudomonadati</taxon>
        <taxon>Pseudomonadota</taxon>
        <taxon>Alphaproteobacteria</taxon>
        <taxon>Hyphomicrobiales</taxon>
        <taxon>Phyllobacteriaceae</taxon>
        <taxon>Phyllobacterium</taxon>
    </lineage>
</organism>
<comment type="caution">
    <text evidence="2">The sequence shown here is derived from an EMBL/GenBank/DDBJ whole genome shotgun (WGS) entry which is preliminary data.</text>
</comment>
<evidence type="ECO:0000256" key="1">
    <source>
        <dbReference type="SAM" id="SignalP"/>
    </source>
</evidence>
<dbReference type="Proteomes" id="UP000253420">
    <property type="component" value="Unassembled WGS sequence"/>
</dbReference>
<gene>
    <name evidence="2" type="ORF">DUT91_10060</name>
</gene>
<keyword evidence="1" id="KW-0732">Signal</keyword>
<dbReference type="EMBL" id="QOZG01000004">
    <property type="protein sequence ID" value="RCS23639.1"/>
    <property type="molecule type" value="Genomic_DNA"/>
</dbReference>
<feature type="chain" id="PRO_5016670348" description="DUF1344 domain-containing protein" evidence="1">
    <location>
        <begin position="28"/>
        <end position="96"/>
    </location>
</feature>
<sequence>MEDFSMRIQILATAAAVLCLSAYSAQAEDFTYGKVKMYDPDSRVVTLDSGASFILNPDFHPNIRPGEAVVVDWQDNVNGDSYADYVGPTATMAQDL</sequence>
<feature type="signal peptide" evidence="1">
    <location>
        <begin position="1"/>
        <end position="27"/>
    </location>
</feature>
<name>A0A368K2K9_9HYPH</name>
<dbReference type="AlphaFoldDB" id="A0A368K2K9"/>
<protein>
    <recommendedName>
        <fullName evidence="4">DUF1344 domain-containing protein</fullName>
    </recommendedName>
</protein>
<reference evidence="2 3" key="1">
    <citation type="submission" date="2018-07" db="EMBL/GenBank/DDBJ databases">
        <title>The draft genome of Phyllobacterium salinisoli.</title>
        <authorList>
            <person name="Liu L."/>
            <person name="Li L."/>
            <person name="Zhang X."/>
            <person name="Liang L."/>
        </authorList>
    </citation>
    <scope>NUCLEOTIDE SEQUENCE [LARGE SCALE GENOMIC DNA]</scope>
    <source>
        <strain evidence="2 3">LLAN61</strain>
    </source>
</reference>
<keyword evidence="3" id="KW-1185">Reference proteome</keyword>